<feature type="non-terminal residue" evidence="1">
    <location>
        <position position="70"/>
    </location>
</feature>
<protein>
    <submittedName>
        <fullName evidence="1">Uncharacterized protein</fullName>
    </submittedName>
</protein>
<dbReference type="Proteomes" id="UP001381693">
    <property type="component" value="Unassembled WGS sequence"/>
</dbReference>
<keyword evidence="2" id="KW-1185">Reference proteome</keyword>
<dbReference type="EMBL" id="JAXCGZ010016492">
    <property type="protein sequence ID" value="KAK7069422.1"/>
    <property type="molecule type" value="Genomic_DNA"/>
</dbReference>
<feature type="non-terminal residue" evidence="1">
    <location>
        <position position="1"/>
    </location>
</feature>
<accession>A0AAN8WQU8</accession>
<gene>
    <name evidence="1" type="ORF">SK128_023908</name>
</gene>
<dbReference type="AlphaFoldDB" id="A0AAN8WQU8"/>
<sequence length="70" mass="8382">SSSQLYITRRRIRQSIINARRDMVVGRTPGRAGGPLLFPVSRMRSRVNAERIQVLVREDMRRERRDRYRL</sequence>
<name>A0AAN8WQU8_HALRR</name>
<reference evidence="1 2" key="1">
    <citation type="submission" date="2023-11" db="EMBL/GenBank/DDBJ databases">
        <title>Halocaridina rubra genome assembly.</title>
        <authorList>
            <person name="Smith C."/>
        </authorList>
    </citation>
    <scope>NUCLEOTIDE SEQUENCE [LARGE SCALE GENOMIC DNA]</scope>
    <source>
        <strain evidence="1">EP-1</strain>
        <tissue evidence="1">Whole</tissue>
    </source>
</reference>
<proteinExistence type="predicted"/>
<evidence type="ECO:0000313" key="1">
    <source>
        <dbReference type="EMBL" id="KAK7069422.1"/>
    </source>
</evidence>
<comment type="caution">
    <text evidence="1">The sequence shown here is derived from an EMBL/GenBank/DDBJ whole genome shotgun (WGS) entry which is preliminary data.</text>
</comment>
<organism evidence="1 2">
    <name type="scientific">Halocaridina rubra</name>
    <name type="common">Hawaiian red shrimp</name>
    <dbReference type="NCBI Taxonomy" id="373956"/>
    <lineage>
        <taxon>Eukaryota</taxon>
        <taxon>Metazoa</taxon>
        <taxon>Ecdysozoa</taxon>
        <taxon>Arthropoda</taxon>
        <taxon>Crustacea</taxon>
        <taxon>Multicrustacea</taxon>
        <taxon>Malacostraca</taxon>
        <taxon>Eumalacostraca</taxon>
        <taxon>Eucarida</taxon>
        <taxon>Decapoda</taxon>
        <taxon>Pleocyemata</taxon>
        <taxon>Caridea</taxon>
        <taxon>Atyoidea</taxon>
        <taxon>Atyidae</taxon>
        <taxon>Halocaridina</taxon>
    </lineage>
</organism>
<evidence type="ECO:0000313" key="2">
    <source>
        <dbReference type="Proteomes" id="UP001381693"/>
    </source>
</evidence>